<keyword evidence="3" id="KW-1185">Reference proteome</keyword>
<evidence type="ECO:0000256" key="1">
    <source>
        <dbReference type="SAM" id="MobiDB-lite"/>
    </source>
</evidence>
<dbReference type="Proteomes" id="UP001218218">
    <property type="component" value="Unassembled WGS sequence"/>
</dbReference>
<dbReference type="AlphaFoldDB" id="A0AAD7A9P0"/>
<organism evidence="2 3">
    <name type="scientific">Mycena albidolilacea</name>
    <dbReference type="NCBI Taxonomy" id="1033008"/>
    <lineage>
        <taxon>Eukaryota</taxon>
        <taxon>Fungi</taxon>
        <taxon>Dikarya</taxon>
        <taxon>Basidiomycota</taxon>
        <taxon>Agaricomycotina</taxon>
        <taxon>Agaricomycetes</taxon>
        <taxon>Agaricomycetidae</taxon>
        <taxon>Agaricales</taxon>
        <taxon>Marasmiineae</taxon>
        <taxon>Mycenaceae</taxon>
        <taxon>Mycena</taxon>
    </lineage>
</organism>
<protein>
    <submittedName>
        <fullName evidence="2">Uncharacterized protein</fullName>
    </submittedName>
</protein>
<comment type="caution">
    <text evidence="2">The sequence shown here is derived from an EMBL/GenBank/DDBJ whole genome shotgun (WGS) entry which is preliminary data.</text>
</comment>
<evidence type="ECO:0000313" key="3">
    <source>
        <dbReference type="Proteomes" id="UP001218218"/>
    </source>
</evidence>
<proteinExistence type="predicted"/>
<reference evidence="2" key="1">
    <citation type="submission" date="2023-03" db="EMBL/GenBank/DDBJ databases">
        <title>Massive genome expansion in bonnet fungi (Mycena s.s.) driven by repeated elements and novel gene families across ecological guilds.</title>
        <authorList>
            <consortium name="Lawrence Berkeley National Laboratory"/>
            <person name="Harder C.B."/>
            <person name="Miyauchi S."/>
            <person name="Viragh M."/>
            <person name="Kuo A."/>
            <person name="Thoen E."/>
            <person name="Andreopoulos B."/>
            <person name="Lu D."/>
            <person name="Skrede I."/>
            <person name="Drula E."/>
            <person name="Henrissat B."/>
            <person name="Morin E."/>
            <person name="Kohler A."/>
            <person name="Barry K."/>
            <person name="LaButti K."/>
            <person name="Morin E."/>
            <person name="Salamov A."/>
            <person name="Lipzen A."/>
            <person name="Mereny Z."/>
            <person name="Hegedus B."/>
            <person name="Baldrian P."/>
            <person name="Stursova M."/>
            <person name="Weitz H."/>
            <person name="Taylor A."/>
            <person name="Grigoriev I.V."/>
            <person name="Nagy L.G."/>
            <person name="Martin F."/>
            <person name="Kauserud H."/>
        </authorList>
    </citation>
    <scope>NUCLEOTIDE SEQUENCE</scope>
    <source>
        <strain evidence="2">CBHHK002</strain>
    </source>
</reference>
<evidence type="ECO:0000313" key="2">
    <source>
        <dbReference type="EMBL" id="KAJ7353028.1"/>
    </source>
</evidence>
<accession>A0AAD7A9P0</accession>
<dbReference type="EMBL" id="JARIHO010000011">
    <property type="protein sequence ID" value="KAJ7353028.1"/>
    <property type="molecule type" value="Genomic_DNA"/>
</dbReference>
<sequence>MSILTPARYFCRSLRTPVRSFNRRSLRTLLGGDAFADSLPSAPLPEGVLSVTTLNPDLIGPSNYLDLSSKKTVPIRFAASRSENVAGIRVAYAASSSFPRNARGYMYYSHPPDAAPIGAVRFRLSKKNKPGGFGRARDDLRLHSGCCWQIMLPYIARLPKYAALLDQLLADNLVTEVQLARCRALFADETMVPEKTLFRLGQDFHVDFAEPMQFTAVVGDAVHHGELPGIFETINDRGNPQRPWAGGGVAHFEPAHTTPNSDASTDPRRLLHLRFTHANDVRHATKGGRFKGLLKPRDGILLMATRRGGLPPLPWVFDIDESDSGSAGVALRALWDSSRVPEITDSSQTKPEKASGKGTANDA</sequence>
<feature type="region of interest" description="Disordered" evidence="1">
    <location>
        <begin position="338"/>
        <end position="363"/>
    </location>
</feature>
<name>A0AAD7A9P0_9AGAR</name>
<gene>
    <name evidence="2" type="ORF">DFH08DRAFT_58993</name>
</gene>